<evidence type="ECO:0000256" key="1">
    <source>
        <dbReference type="ARBA" id="ARBA00022692"/>
    </source>
</evidence>
<dbReference type="Gene3D" id="2.150.10.10">
    <property type="entry name" value="Serralysin-like metalloprotease, C-terminal"/>
    <property type="match status" value="1"/>
</dbReference>
<dbReference type="GO" id="GO:0005886">
    <property type="term" value="C:plasma membrane"/>
    <property type="evidence" value="ECO:0007669"/>
    <property type="project" value="UniProtKB-SubCell"/>
</dbReference>
<keyword evidence="2" id="KW-1133">Transmembrane helix</keyword>
<dbReference type="InterPro" id="IPR001343">
    <property type="entry name" value="Hemolysn_Ca-bd"/>
</dbReference>
<dbReference type="Gene3D" id="2.60.40.60">
    <property type="entry name" value="Cadherins"/>
    <property type="match status" value="2"/>
</dbReference>
<proteinExistence type="predicted"/>
<organism evidence="4">
    <name type="scientific">Microvirga ossetica</name>
    <dbReference type="NCBI Taxonomy" id="1882682"/>
    <lineage>
        <taxon>Bacteria</taxon>
        <taxon>Pseudomonadati</taxon>
        <taxon>Pseudomonadota</taxon>
        <taxon>Alphaproteobacteria</taxon>
        <taxon>Hyphomicrobiales</taxon>
        <taxon>Methylobacteriaceae</taxon>
        <taxon>Microvirga</taxon>
    </lineage>
</organism>
<dbReference type="AlphaFoldDB" id="A0A1B2EEL1"/>
<gene>
    <name evidence="4" type="ORF">BB934_09450</name>
</gene>
<dbReference type="PROSITE" id="PS50268">
    <property type="entry name" value="CADHERIN_2"/>
    <property type="match status" value="1"/>
</dbReference>
<dbReference type="GO" id="GO:0007156">
    <property type="term" value="P:homophilic cell adhesion via plasma membrane adhesion molecules"/>
    <property type="evidence" value="ECO:0007669"/>
    <property type="project" value="InterPro"/>
</dbReference>
<evidence type="ECO:0000313" key="4">
    <source>
        <dbReference type="EMBL" id="ANY78425.1"/>
    </source>
</evidence>
<name>A0A1B2EEL1_9HYPH</name>
<keyword evidence="1" id="KW-0812">Transmembrane</keyword>
<dbReference type="InterPro" id="IPR011049">
    <property type="entry name" value="Serralysin-like_metalloprot_C"/>
</dbReference>
<dbReference type="InterPro" id="IPR015919">
    <property type="entry name" value="Cadherin-like_sf"/>
</dbReference>
<accession>A0A1B2EEL1</accession>
<dbReference type="PANTHER" id="PTHR24026">
    <property type="entry name" value="FAT ATYPICAL CADHERIN-RELATED"/>
    <property type="match status" value="1"/>
</dbReference>
<evidence type="ECO:0000259" key="3">
    <source>
        <dbReference type="PROSITE" id="PS50268"/>
    </source>
</evidence>
<dbReference type="SUPFAM" id="SSF51120">
    <property type="entry name" value="beta-Roll"/>
    <property type="match status" value="1"/>
</dbReference>
<dbReference type="EMBL" id="CP016616">
    <property type="protein sequence ID" value="ANY78425.1"/>
    <property type="molecule type" value="Genomic_DNA"/>
</dbReference>
<dbReference type="OrthoDB" id="8014963at2"/>
<reference evidence="4" key="1">
    <citation type="submission" date="2016-07" db="EMBL/GenBank/DDBJ databases">
        <title>Microvirga ossetica sp. nov. a new species of rhizobia isolated from root nodules of the legume species Vicia alpestris Steven originated from North Ossetia region in the Caucasus.</title>
        <authorList>
            <person name="Safronova V.I."/>
            <person name="Kuznetsova I.G."/>
            <person name="Sazanova A.L."/>
            <person name="Belimov A."/>
            <person name="Andronov E."/>
            <person name="Osledkin Y.S."/>
            <person name="Onishchuk O.P."/>
            <person name="Kurchak O.N."/>
            <person name="Shaposhnikov A.I."/>
            <person name="Willems A."/>
            <person name="Tikhonovich I.A."/>
        </authorList>
    </citation>
    <scope>NUCLEOTIDE SEQUENCE [LARGE SCALE GENOMIC DNA]</scope>
    <source>
        <strain evidence="4">V5/3M</strain>
    </source>
</reference>
<evidence type="ECO:0000256" key="2">
    <source>
        <dbReference type="ARBA" id="ARBA00022989"/>
    </source>
</evidence>
<dbReference type="PANTHER" id="PTHR24026:SF126">
    <property type="entry name" value="PROTOCADHERIN FAT 4"/>
    <property type="match status" value="1"/>
</dbReference>
<dbReference type="GO" id="GO:0005509">
    <property type="term" value="F:calcium ion binding"/>
    <property type="evidence" value="ECO:0007669"/>
    <property type="project" value="InterPro"/>
</dbReference>
<dbReference type="KEGG" id="moc:BB934_09450"/>
<dbReference type="Pfam" id="PF00353">
    <property type="entry name" value="HemolysinCabind"/>
    <property type="match status" value="1"/>
</dbReference>
<feature type="domain" description="Cadherin" evidence="3">
    <location>
        <begin position="308"/>
        <end position="416"/>
    </location>
</feature>
<dbReference type="InterPro" id="IPR002126">
    <property type="entry name" value="Cadherin-like_dom"/>
</dbReference>
<dbReference type="SUPFAM" id="SSF49313">
    <property type="entry name" value="Cadherin-like"/>
    <property type="match status" value="1"/>
</dbReference>
<keyword evidence="2" id="KW-0472">Membrane</keyword>
<protein>
    <recommendedName>
        <fullName evidence="3">Cadherin domain-containing protein</fullName>
    </recommendedName>
</protein>
<dbReference type="CDD" id="cd11304">
    <property type="entry name" value="Cadherin_repeat"/>
    <property type="match status" value="2"/>
</dbReference>
<sequence>MAAIVFMSATTPLNTLPEDADAGTVLGTLGVSGGEAGETFAFTLDDPNFAIADTNRDGIFELVVKAGAEFDYEDGPRFFGLPIKATGNSGTTVDGPPLAIQIADVNERPYIPPDERDVHEGALPGTEVYRLVAEDPEGDIVTYELSEDSEKVFDLVDNKDGSWSVVVDPSVTGGLRLGNDAHERFVLTITHGGDTYEDTFDLSLSENLEPEIDFTAIPVSQVTPSGTRVGTLLATDPDGHAITYKLIEGQDLFDLVKNADGTWGVFVKAGVTLDYTRAEHRVFAVIAGDGFNEVEKTFFLTFVNKEPALTFTSAQVAEGAQGDTVVGKLLAIDPENDEMTYTLSPESAKLFALLENEQGGYDIVVRDGVVLDYEDPTHHRVSVTVSDGTHTIGGTFEIALTDRIDTVTGTSRNDILKGGKGSDIVKGLAGKDRLYGGRKTFVFDTKPNKKTNVDSIWDYDVPNDSLWLDNKVFAKLGKSGSLTKPAALNKAFFKVGDKAKDKNDYLTYDKKTGIFSYDVDGSGAKEAIDIARLKKGLALTAKEFFVI</sequence>
<dbReference type="RefSeq" id="WP_099509416.1">
    <property type="nucleotide sequence ID" value="NZ_CP016616.1"/>
</dbReference>